<keyword evidence="3" id="KW-1185">Reference proteome</keyword>
<reference evidence="2 3" key="1">
    <citation type="submission" date="2016-11" db="EMBL/GenBank/DDBJ databases">
        <authorList>
            <person name="Jaros S."/>
            <person name="Januszkiewicz K."/>
            <person name="Wedrychowicz H."/>
        </authorList>
    </citation>
    <scope>NUCLEOTIDE SEQUENCE [LARGE SCALE GENOMIC DNA]</scope>
    <source>
        <strain evidence="2 3">DSM 26897</strain>
    </source>
</reference>
<dbReference type="RefSeq" id="WP_073044903.1">
    <property type="nucleotide sequence ID" value="NZ_FQUO01000012.1"/>
</dbReference>
<dbReference type="STRING" id="1302690.BUE76_04130"/>
<accession>A0A1M5EH29</accession>
<gene>
    <name evidence="2" type="ORF">SAMN05444008_11245</name>
</gene>
<evidence type="ECO:0000313" key="3">
    <source>
        <dbReference type="Proteomes" id="UP000184368"/>
    </source>
</evidence>
<evidence type="ECO:0000313" key="2">
    <source>
        <dbReference type="EMBL" id="SHF78583.1"/>
    </source>
</evidence>
<name>A0A1M5EH29_9BACT</name>
<protein>
    <submittedName>
        <fullName evidence="2">Uncharacterized protein</fullName>
    </submittedName>
</protein>
<organism evidence="2 3">
    <name type="scientific">Cnuella takakiae</name>
    <dbReference type="NCBI Taxonomy" id="1302690"/>
    <lineage>
        <taxon>Bacteria</taxon>
        <taxon>Pseudomonadati</taxon>
        <taxon>Bacteroidota</taxon>
        <taxon>Chitinophagia</taxon>
        <taxon>Chitinophagales</taxon>
        <taxon>Chitinophagaceae</taxon>
        <taxon>Cnuella</taxon>
    </lineage>
</organism>
<sequence length="194" mass="20859">MKSILLLLCSVICVSACAQNIPNAEAQIKNALLAAPADKRDGAAVYGYNSANQLVPLRKGSNELICLADNPAEKGFSVACYHRDLEPFMARGRALRQAGKQGRDLFDTREQEVKAGKLKMPGHPTTLYVFTAKDEDVMEGGGGVKNGYLRYVVYTPYATAASTGLPLKPDAPGQPWLMDPGTHGAHIMITPAKQ</sequence>
<dbReference type="OrthoDB" id="9793669at2"/>
<dbReference type="Proteomes" id="UP000184368">
    <property type="component" value="Unassembled WGS sequence"/>
</dbReference>
<dbReference type="EMBL" id="FQUO01000012">
    <property type="protein sequence ID" value="SHF78583.1"/>
    <property type="molecule type" value="Genomic_DNA"/>
</dbReference>
<evidence type="ECO:0000256" key="1">
    <source>
        <dbReference type="SAM" id="SignalP"/>
    </source>
</evidence>
<keyword evidence="1" id="KW-0732">Signal</keyword>
<feature type="chain" id="PRO_5012499841" evidence="1">
    <location>
        <begin position="19"/>
        <end position="194"/>
    </location>
</feature>
<dbReference type="AlphaFoldDB" id="A0A1M5EH29"/>
<feature type="signal peptide" evidence="1">
    <location>
        <begin position="1"/>
        <end position="18"/>
    </location>
</feature>
<proteinExistence type="predicted"/>